<keyword evidence="11" id="KW-0862">Zinc</keyword>
<dbReference type="PROSITE" id="PS50089">
    <property type="entry name" value="ZF_RING_2"/>
    <property type="match status" value="1"/>
</dbReference>
<evidence type="ECO:0000256" key="7">
    <source>
        <dbReference type="ARBA" id="ARBA00022723"/>
    </source>
</evidence>
<dbReference type="InterPro" id="IPR031127">
    <property type="entry name" value="E3_UB_ligase_RBR"/>
</dbReference>
<dbReference type="SMART" id="SM00647">
    <property type="entry name" value="IBR"/>
    <property type="match status" value="1"/>
</dbReference>
<dbReference type="InterPro" id="IPR017907">
    <property type="entry name" value="Znf_RING_CS"/>
</dbReference>
<dbReference type="SMART" id="SM00184">
    <property type="entry name" value="RING"/>
    <property type="match status" value="1"/>
</dbReference>
<keyword evidence="16" id="KW-1185">Reference proteome</keyword>
<evidence type="ECO:0000256" key="10">
    <source>
        <dbReference type="ARBA" id="ARBA00022786"/>
    </source>
</evidence>
<dbReference type="EC" id="2.3.2.31" evidence="5"/>
<dbReference type="Pfam" id="PF01485">
    <property type="entry name" value="IBR"/>
    <property type="match status" value="1"/>
</dbReference>
<keyword evidence="9 12" id="KW-0863">Zinc-finger</keyword>
<dbReference type="PANTHER" id="PTHR11685">
    <property type="entry name" value="RBR FAMILY RING FINGER AND IBR DOMAIN-CONTAINING"/>
    <property type="match status" value="1"/>
</dbReference>
<dbReference type="InterPro" id="IPR044066">
    <property type="entry name" value="TRIAD_supradom"/>
</dbReference>
<dbReference type="InterPro" id="IPR001841">
    <property type="entry name" value="Znf_RING"/>
</dbReference>
<accession>A0A835DF78</accession>
<keyword evidence="7" id="KW-0479">Metal-binding</keyword>
<dbReference type="Gene3D" id="1.20.120.1750">
    <property type="match status" value="1"/>
</dbReference>
<dbReference type="GO" id="GO:0016567">
    <property type="term" value="P:protein ubiquitination"/>
    <property type="evidence" value="ECO:0007669"/>
    <property type="project" value="InterPro"/>
</dbReference>
<dbReference type="PROSITE" id="PS51873">
    <property type="entry name" value="TRIAD"/>
    <property type="match status" value="1"/>
</dbReference>
<evidence type="ECO:0000256" key="8">
    <source>
        <dbReference type="ARBA" id="ARBA00022737"/>
    </source>
</evidence>
<evidence type="ECO:0000256" key="3">
    <source>
        <dbReference type="ARBA" id="ARBA00003976"/>
    </source>
</evidence>
<proteinExistence type="inferred from homology"/>
<reference evidence="15 16" key="1">
    <citation type="submission" date="2020-04" db="EMBL/GenBank/DDBJ databases">
        <title>Plant Genome Project.</title>
        <authorList>
            <person name="Zhang R.-G."/>
        </authorList>
    </citation>
    <scope>NUCLEOTIDE SEQUENCE [LARGE SCALE GENOMIC DNA]</scope>
    <source>
        <strain evidence="15">YNK0</strain>
        <tissue evidence="15">Leaf</tissue>
    </source>
</reference>
<dbReference type="OrthoDB" id="10009520at2759"/>
<keyword evidence="6" id="KW-0808">Transferase</keyword>
<evidence type="ECO:0000256" key="1">
    <source>
        <dbReference type="ARBA" id="ARBA00001798"/>
    </source>
</evidence>
<gene>
    <name evidence="15" type="ORF">HHK36_014462</name>
</gene>
<feature type="domain" description="RING-type" evidence="13">
    <location>
        <begin position="76"/>
        <end position="121"/>
    </location>
</feature>
<dbReference type="PROSITE" id="PS00518">
    <property type="entry name" value="ZF_RING_1"/>
    <property type="match status" value="1"/>
</dbReference>
<evidence type="ECO:0000259" key="14">
    <source>
        <dbReference type="PROSITE" id="PS51873"/>
    </source>
</evidence>
<evidence type="ECO:0000313" key="15">
    <source>
        <dbReference type="EMBL" id="KAF8401158.1"/>
    </source>
</evidence>
<dbReference type="InterPro" id="IPR013083">
    <property type="entry name" value="Znf_RING/FYVE/PHD"/>
</dbReference>
<sequence>MENTNLLFVDDFYFSALSDDEEIYPISDEKYAHGLMLQEALMSSVISSRMPDWSPKVEKLKPIRKKEAGESSQSFCEICMEGRPTEDMFRNMTCTHSFCTHCISKYVAVKIQENISFVKCPNLNCKLGVLEPDRCRSIIPEQVFDRWEKALCESLILGSQKFFCPFKDCSAILVDEGGMVVRESECPDCRRLFCAQCKVAWHAGIECEEFQRLNEDERMKEDLMVMELAKKKKWRRCPKCKFYVEKRDGCVGFIFVMGADWDGMKLMMLALERRTSSFRGMGEEEKRNKPLILDWGKLLPNKDDKTASQLMAMNKAGDVSDIEQAHNLKVLHLTEEDVADSCVSSEIGREEEVFSFLVKVEENMADVKCPNLDCEKLLDPLSSHARHKSLFQGLFSNRVEKNLTESSHLNCKTLFSFQCNLPRHTSYQGDESDEMRDENNMLAMRNEWMRRDVYSYSHQPVSRE</sequence>
<evidence type="ECO:0000256" key="12">
    <source>
        <dbReference type="PROSITE-ProRule" id="PRU00175"/>
    </source>
</evidence>
<evidence type="ECO:0000256" key="4">
    <source>
        <dbReference type="ARBA" id="ARBA00005884"/>
    </source>
</evidence>
<name>A0A835DF78_TETSI</name>
<organism evidence="15 16">
    <name type="scientific">Tetracentron sinense</name>
    <name type="common">Spur-leaf</name>
    <dbReference type="NCBI Taxonomy" id="13715"/>
    <lineage>
        <taxon>Eukaryota</taxon>
        <taxon>Viridiplantae</taxon>
        <taxon>Streptophyta</taxon>
        <taxon>Embryophyta</taxon>
        <taxon>Tracheophyta</taxon>
        <taxon>Spermatophyta</taxon>
        <taxon>Magnoliopsida</taxon>
        <taxon>Trochodendrales</taxon>
        <taxon>Trochodendraceae</taxon>
        <taxon>Tetracentron</taxon>
    </lineage>
</organism>
<dbReference type="CDD" id="cd22582">
    <property type="entry name" value="BRcat_RBR_unk"/>
    <property type="match status" value="1"/>
</dbReference>
<evidence type="ECO:0000256" key="5">
    <source>
        <dbReference type="ARBA" id="ARBA00012251"/>
    </source>
</evidence>
<evidence type="ECO:0000256" key="2">
    <source>
        <dbReference type="ARBA" id="ARBA00001947"/>
    </source>
</evidence>
<evidence type="ECO:0000313" key="16">
    <source>
        <dbReference type="Proteomes" id="UP000655225"/>
    </source>
</evidence>
<evidence type="ECO:0000256" key="6">
    <source>
        <dbReference type="ARBA" id="ARBA00022679"/>
    </source>
</evidence>
<comment type="similarity">
    <text evidence="4">Belongs to the RBR family. Ariadne subfamily.</text>
</comment>
<evidence type="ECO:0000256" key="9">
    <source>
        <dbReference type="ARBA" id="ARBA00022771"/>
    </source>
</evidence>
<keyword evidence="10" id="KW-0833">Ubl conjugation pathway</keyword>
<dbReference type="FunFam" id="3.30.40.10:FF:000230">
    <property type="entry name" value="RBR-type E3 ubiquitin transferase"/>
    <property type="match status" value="1"/>
</dbReference>
<dbReference type="AlphaFoldDB" id="A0A835DF78"/>
<dbReference type="GO" id="GO:0008270">
    <property type="term" value="F:zinc ion binding"/>
    <property type="evidence" value="ECO:0007669"/>
    <property type="project" value="UniProtKB-KW"/>
</dbReference>
<protein>
    <recommendedName>
        <fullName evidence="5">RBR-type E3 ubiquitin transferase</fullName>
        <ecNumber evidence="5">2.3.2.31</ecNumber>
    </recommendedName>
</protein>
<comment type="caution">
    <text evidence="15">The sequence shown here is derived from an EMBL/GenBank/DDBJ whole genome shotgun (WGS) entry which is preliminary data.</text>
</comment>
<comment type="catalytic activity">
    <reaction evidence="1">
        <text>[E2 ubiquitin-conjugating enzyme]-S-ubiquitinyl-L-cysteine + [acceptor protein]-L-lysine = [E2 ubiquitin-conjugating enzyme]-L-cysteine + [acceptor protein]-N(6)-ubiquitinyl-L-lysine.</text>
        <dbReference type="EC" id="2.3.2.31"/>
    </reaction>
</comment>
<evidence type="ECO:0000259" key="13">
    <source>
        <dbReference type="PROSITE" id="PS50089"/>
    </source>
</evidence>
<dbReference type="Gene3D" id="3.30.40.10">
    <property type="entry name" value="Zinc/RING finger domain, C3HC4 (zinc finger)"/>
    <property type="match status" value="1"/>
</dbReference>
<keyword evidence="8" id="KW-0677">Repeat</keyword>
<feature type="domain" description="RING-type" evidence="14">
    <location>
        <begin position="72"/>
        <end position="289"/>
    </location>
</feature>
<evidence type="ECO:0000256" key="11">
    <source>
        <dbReference type="ARBA" id="ARBA00022833"/>
    </source>
</evidence>
<dbReference type="SUPFAM" id="SSF57850">
    <property type="entry name" value="RING/U-box"/>
    <property type="match status" value="3"/>
</dbReference>
<comment type="function">
    <text evidence="3">Might act as an E3 ubiquitin-protein ligase, or as part of E3 complex, which accepts ubiquitin from specific E2 ubiquitin-conjugating enzymes and then transfers it to substrates.</text>
</comment>
<dbReference type="GO" id="GO:0061630">
    <property type="term" value="F:ubiquitin protein ligase activity"/>
    <property type="evidence" value="ECO:0007669"/>
    <property type="project" value="UniProtKB-EC"/>
</dbReference>
<dbReference type="Proteomes" id="UP000655225">
    <property type="component" value="Unassembled WGS sequence"/>
</dbReference>
<dbReference type="EMBL" id="JABCRI010000009">
    <property type="protein sequence ID" value="KAF8401158.1"/>
    <property type="molecule type" value="Genomic_DNA"/>
</dbReference>
<comment type="cofactor">
    <cofactor evidence="2">
        <name>Zn(2+)</name>
        <dbReference type="ChEBI" id="CHEBI:29105"/>
    </cofactor>
</comment>
<dbReference type="InterPro" id="IPR002867">
    <property type="entry name" value="IBR_dom"/>
</dbReference>